<dbReference type="InterPro" id="IPR044293">
    <property type="entry name" value="PRE"/>
</dbReference>
<dbReference type="Pfam" id="PF23174">
    <property type="entry name" value="bHLH_ILI"/>
    <property type="match status" value="1"/>
</dbReference>
<evidence type="ECO:0000256" key="3">
    <source>
        <dbReference type="ARBA" id="ARBA00023015"/>
    </source>
</evidence>
<dbReference type="EnsemblPlants" id="MELO3C001968.2.1">
    <property type="protein sequence ID" value="MELO3C001968.2.1"/>
    <property type="gene ID" value="MELO3C001968.2"/>
</dbReference>
<accession>A0A1S3B0J1</accession>
<evidence type="ECO:0000256" key="2">
    <source>
        <dbReference type="ARBA" id="ARBA00022604"/>
    </source>
</evidence>
<organism evidence="9 10">
    <name type="scientific">Cucumis melo</name>
    <name type="common">Muskmelon</name>
    <dbReference type="NCBI Taxonomy" id="3656"/>
    <lineage>
        <taxon>Eukaryota</taxon>
        <taxon>Viridiplantae</taxon>
        <taxon>Streptophyta</taxon>
        <taxon>Embryophyta</taxon>
        <taxon>Tracheophyta</taxon>
        <taxon>Spermatophyta</taxon>
        <taxon>Magnoliopsida</taxon>
        <taxon>eudicotyledons</taxon>
        <taxon>Gunneridae</taxon>
        <taxon>Pentapetalae</taxon>
        <taxon>rosids</taxon>
        <taxon>fabids</taxon>
        <taxon>Cucurbitales</taxon>
        <taxon>Cucurbitaceae</taxon>
        <taxon>Benincaseae</taxon>
        <taxon>Cucumis</taxon>
    </lineage>
</organism>
<reference evidence="8" key="1">
    <citation type="submission" date="2023-03" db="UniProtKB">
        <authorList>
            <consortium name="EnsemblPlants"/>
        </authorList>
    </citation>
    <scope>IDENTIFICATION</scope>
</reference>
<dbReference type="GO" id="GO:0006355">
    <property type="term" value="P:regulation of DNA-templated transcription"/>
    <property type="evidence" value="ECO:0007669"/>
    <property type="project" value="InterPro"/>
</dbReference>
<dbReference type="OrthoDB" id="668823at2759"/>
<evidence type="ECO:0000313" key="9">
    <source>
        <dbReference type="Proteomes" id="UP001652600"/>
    </source>
</evidence>
<keyword evidence="9" id="KW-1185">Reference proteome</keyword>
<keyword evidence="3" id="KW-0805">Transcription regulation</keyword>
<evidence type="ECO:0000256" key="5">
    <source>
        <dbReference type="ARBA" id="ARBA00023242"/>
    </source>
</evidence>
<evidence type="ECO:0000313" key="8">
    <source>
        <dbReference type="EnsemblPlants" id="MELO3C001968.2.1"/>
    </source>
</evidence>
<dbReference type="PANTHER" id="PTHR38546:SF3">
    <property type="entry name" value="DNA BINDING PROTEIN"/>
    <property type="match status" value="1"/>
</dbReference>
<gene>
    <name evidence="10" type="primary">LOC103484708</name>
    <name evidence="8" type="synonym">103484708</name>
</gene>
<sequence length="83" mass="9484">MASSKLGDNELKNLVSKLRTLLPQLNHKPDNSSEASTGEILKETCDYIKKLQKEVDDLSERLWKQLDSMGVDFEMVKDLLIFT</sequence>
<dbReference type="GO" id="GO:0046983">
    <property type="term" value="F:protein dimerization activity"/>
    <property type="evidence" value="ECO:0007669"/>
    <property type="project" value="InterPro"/>
</dbReference>
<dbReference type="KEGG" id="cmo:103484708"/>
<keyword evidence="6" id="KW-0175">Coiled coil</keyword>
<dbReference type="GO" id="GO:0040008">
    <property type="term" value="P:regulation of growth"/>
    <property type="evidence" value="ECO:0007669"/>
    <property type="project" value="InterPro"/>
</dbReference>
<reference evidence="10" key="2">
    <citation type="submission" date="2025-04" db="UniProtKB">
        <authorList>
            <consortium name="RefSeq"/>
        </authorList>
    </citation>
    <scope>IDENTIFICATION</scope>
</reference>
<evidence type="ECO:0000256" key="6">
    <source>
        <dbReference type="SAM" id="Coils"/>
    </source>
</evidence>
<dbReference type="SMR" id="A0A1S3B0J1"/>
<feature type="domain" description="BHLH" evidence="7">
    <location>
        <begin position="1"/>
        <end position="51"/>
    </location>
</feature>
<dbReference type="GeneID" id="103484708"/>
<evidence type="ECO:0000259" key="7">
    <source>
        <dbReference type="PROSITE" id="PS50888"/>
    </source>
</evidence>
<dbReference type="Gramene" id="MELO3C001968.2.1">
    <property type="protein sequence ID" value="MELO3C001968.2.1"/>
    <property type="gene ID" value="MELO3C001968.2"/>
</dbReference>
<dbReference type="PROSITE" id="PS50888">
    <property type="entry name" value="BHLH"/>
    <property type="match status" value="1"/>
</dbReference>
<dbReference type="InterPro" id="IPR044172">
    <property type="entry name" value="ILI2-like"/>
</dbReference>
<dbReference type="Gene3D" id="4.10.280.10">
    <property type="entry name" value="Helix-loop-helix DNA-binding domain"/>
    <property type="match status" value="1"/>
</dbReference>
<proteinExistence type="predicted"/>
<feature type="coiled-coil region" evidence="6">
    <location>
        <begin position="41"/>
        <end position="68"/>
    </location>
</feature>
<comment type="subcellular location">
    <subcellularLocation>
        <location evidence="1">Nucleus</location>
    </subcellularLocation>
</comment>
<dbReference type="AlphaFoldDB" id="A0A1S3B0J1"/>
<keyword evidence="5" id="KW-0539">Nucleus</keyword>
<name>A0A1S3B0J1_CUCME</name>
<dbReference type="eggNOG" id="ENOG502SAEZ">
    <property type="taxonomic scope" value="Eukaryota"/>
</dbReference>
<evidence type="ECO:0000313" key="10">
    <source>
        <dbReference type="RefSeq" id="XP_008440200.1"/>
    </source>
</evidence>
<dbReference type="Proteomes" id="UP001652600">
    <property type="component" value="Chromosome 12"/>
</dbReference>
<dbReference type="InterPro" id="IPR011598">
    <property type="entry name" value="bHLH_dom"/>
</dbReference>
<dbReference type="SUPFAM" id="SSF47459">
    <property type="entry name" value="HLH, helix-loop-helix DNA-binding domain"/>
    <property type="match status" value="1"/>
</dbReference>
<dbReference type="RefSeq" id="XP_008440200.1">
    <property type="nucleotide sequence ID" value="XM_008441978.2"/>
</dbReference>
<dbReference type="InterPro" id="IPR036638">
    <property type="entry name" value="HLH_DNA-bd_sf"/>
</dbReference>
<keyword evidence="2" id="KW-0341">Growth regulation</keyword>
<evidence type="ECO:0000256" key="4">
    <source>
        <dbReference type="ARBA" id="ARBA00023163"/>
    </source>
</evidence>
<dbReference type="PANTHER" id="PTHR38546">
    <property type="entry name" value="DNA BINDING PROTEIN"/>
    <property type="match status" value="1"/>
</dbReference>
<dbReference type="SMART" id="SM00353">
    <property type="entry name" value="HLH"/>
    <property type="match status" value="1"/>
</dbReference>
<dbReference type="InParanoid" id="A0A1S3B0J1"/>
<dbReference type="GO" id="GO:0005634">
    <property type="term" value="C:nucleus"/>
    <property type="evidence" value="ECO:0007669"/>
    <property type="project" value="UniProtKB-SubCell"/>
</dbReference>
<protein>
    <submittedName>
        <fullName evidence="10">Transcription factor PRE5-like</fullName>
    </submittedName>
</protein>
<keyword evidence="4" id="KW-0804">Transcription</keyword>
<evidence type="ECO:0000256" key="1">
    <source>
        <dbReference type="ARBA" id="ARBA00004123"/>
    </source>
</evidence>